<evidence type="ECO:0000256" key="5">
    <source>
        <dbReference type="ARBA" id="ARBA00012791"/>
    </source>
</evidence>
<dbReference type="PANTHER" id="PTHR48109">
    <property type="entry name" value="DIHYDROOROTATE DEHYDROGENASE (QUINONE), MITOCHONDRIAL-RELATED"/>
    <property type="match status" value="1"/>
</dbReference>
<dbReference type="InterPro" id="IPR005720">
    <property type="entry name" value="Dihydroorotate_DH_cat"/>
</dbReference>
<protein>
    <recommendedName>
        <fullName evidence="5">dihydroorotate dehydrogenase (quinone)</fullName>
        <ecNumber evidence="5">1.3.5.2</ecNumber>
    </recommendedName>
</protein>
<evidence type="ECO:0000256" key="6">
    <source>
        <dbReference type="ARBA" id="ARBA00022630"/>
    </source>
</evidence>
<keyword evidence="7" id="KW-0288">FMN</keyword>
<name>A0A2H9T511_9ZZZZ</name>
<evidence type="ECO:0000256" key="2">
    <source>
        <dbReference type="ARBA" id="ARBA00004370"/>
    </source>
</evidence>
<evidence type="ECO:0000256" key="3">
    <source>
        <dbReference type="ARBA" id="ARBA00005161"/>
    </source>
</evidence>
<dbReference type="NCBIfam" id="NF003652">
    <property type="entry name" value="PRK05286.2-5"/>
    <property type="match status" value="1"/>
</dbReference>
<dbReference type="SUPFAM" id="SSF51395">
    <property type="entry name" value="FMN-linked oxidoreductases"/>
    <property type="match status" value="1"/>
</dbReference>
<keyword evidence="9" id="KW-0472">Membrane</keyword>
<keyword evidence="8 12" id="KW-0560">Oxidoreductase</keyword>
<comment type="similarity">
    <text evidence="4">Belongs to the dihydroorotate dehydrogenase family. Type 2 subfamily.</text>
</comment>
<organism evidence="12">
    <name type="scientific">invertebrate metagenome</name>
    <dbReference type="NCBI Taxonomy" id="1711999"/>
    <lineage>
        <taxon>unclassified sequences</taxon>
        <taxon>metagenomes</taxon>
        <taxon>organismal metagenomes</taxon>
    </lineage>
</organism>
<evidence type="ECO:0000256" key="10">
    <source>
        <dbReference type="ARBA" id="ARBA00048639"/>
    </source>
</evidence>
<dbReference type="NCBIfam" id="TIGR01036">
    <property type="entry name" value="pyrD_sub2"/>
    <property type="match status" value="1"/>
</dbReference>
<evidence type="ECO:0000256" key="7">
    <source>
        <dbReference type="ARBA" id="ARBA00022643"/>
    </source>
</evidence>
<dbReference type="EMBL" id="NSIT01000212">
    <property type="protein sequence ID" value="PJE78292.1"/>
    <property type="molecule type" value="Genomic_DNA"/>
</dbReference>
<comment type="cofactor">
    <cofactor evidence="1">
        <name>FMN</name>
        <dbReference type="ChEBI" id="CHEBI:58210"/>
    </cofactor>
</comment>
<feature type="domain" description="Dihydroorotate dehydrogenase catalytic" evidence="11">
    <location>
        <begin position="1"/>
        <end position="218"/>
    </location>
</feature>
<dbReference type="GO" id="GO:0005886">
    <property type="term" value="C:plasma membrane"/>
    <property type="evidence" value="ECO:0007669"/>
    <property type="project" value="TreeGrafter"/>
</dbReference>
<dbReference type="InterPro" id="IPR013785">
    <property type="entry name" value="Aldolase_TIM"/>
</dbReference>
<dbReference type="PANTHER" id="PTHR48109:SF4">
    <property type="entry name" value="DIHYDROOROTATE DEHYDROGENASE (QUINONE), MITOCHONDRIAL"/>
    <property type="match status" value="1"/>
</dbReference>
<comment type="pathway">
    <text evidence="3">Pyrimidine metabolism; UMP biosynthesis via de novo pathway; orotate from (S)-dihydroorotate (quinone route): step 1/1.</text>
</comment>
<dbReference type="EC" id="1.3.5.2" evidence="5"/>
<evidence type="ECO:0000256" key="9">
    <source>
        <dbReference type="ARBA" id="ARBA00023136"/>
    </source>
</evidence>
<dbReference type="Gene3D" id="3.20.20.70">
    <property type="entry name" value="Aldolase class I"/>
    <property type="match status" value="1"/>
</dbReference>
<dbReference type="Pfam" id="PF01180">
    <property type="entry name" value="DHO_dh"/>
    <property type="match status" value="1"/>
</dbReference>
<dbReference type="GO" id="GO:0006207">
    <property type="term" value="P:'de novo' pyrimidine nucleobase biosynthetic process"/>
    <property type="evidence" value="ECO:0007669"/>
    <property type="project" value="InterPro"/>
</dbReference>
<evidence type="ECO:0000256" key="8">
    <source>
        <dbReference type="ARBA" id="ARBA00023002"/>
    </source>
</evidence>
<dbReference type="InterPro" id="IPR001295">
    <property type="entry name" value="Dihydroorotate_DH_CS"/>
</dbReference>
<proteinExistence type="inferred from homology"/>
<dbReference type="AlphaFoldDB" id="A0A2H9T511"/>
<dbReference type="CDD" id="cd04738">
    <property type="entry name" value="DHOD_2_like"/>
    <property type="match status" value="1"/>
</dbReference>
<dbReference type="GO" id="GO:0044205">
    <property type="term" value="P:'de novo' UMP biosynthetic process"/>
    <property type="evidence" value="ECO:0007669"/>
    <property type="project" value="UniProtKB-UniPathway"/>
</dbReference>
<dbReference type="UniPathway" id="UPA00070">
    <property type="reaction ID" value="UER00946"/>
</dbReference>
<reference evidence="12" key="1">
    <citation type="journal article" date="2017" name="Appl. Environ. Microbiol.">
        <title>Molecular characterization of an Endozoicomonas-like organism causing infection in king scallop Pecten maximus L.</title>
        <authorList>
            <person name="Cano I."/>
            <person name="van Aerle R."/>
            <person name="Ross S."/>
            <person name="Verner-Jeffreys D.W."/>
            <person name="Paley R.K."/>
            <person name="Rimmer G."/>
            <person name="Ryder D."/>
            <person name="Hooper P."/>
            <person name="Stone D."/>
            <person name="Feist S.W."/>
        </authorList>
    </citation>
    <scope>NUCLEOTIDE SEQUENCE</scope>
</reference>
<dbReference type="PROSITE" id="PS00912">
    <property type="entry name" value="DHODEHASE_2"/>
    <property type="match status" value="1"/>
</dbReference>
<gene>
    <name evidence="12" type="primary">pyrD_2</name>
    <name evidence="12" type="ORF">CI610_02780</name>
</gene>
<dbReference type="InterPro" id="IPR050074">
    <property type="entry name" value="DHO_dehydrogenase"/>
</dbReference>
<evidence type="ECO:0000256" key="1">
    <source>
        <dbReference type="ARBA" id="ARBA00001917"/>
    </source>
</evidence>
<evidence type="ECO:0000259" key="11">
    <source>
        <dbReference type="Pfam" id="PF01180"/>
    </source>
</evidence>
<evidence type="ECO:0000256" key="4">
    <source>
        <dbReference type="ARBA" id="ARBA00005359"/>
    </source>
</evidence>
<comment type="subcellular location">
    <subcellularLocation>
        <location evidence="2">Membrane</location>
    </subcellularLocation>
</comment>
<evidence type="ECO:0000313" key="12">
    <source>
        <dbReference type="EMBL" id="PJE78292.1"/>
    </source>
</evidence>
<comment type="catalytic activity">
    <reaction evidence="10">
        <text>(S)-dihydroorotate + a quinone = orotate + a quinol</text>
        <dbReference type="Rhea" id="RHEA:30187"/>
        <dbReference type="ChEBI" id="CHEBI:24646"/>
        <dbReference type="ChEBI" id="CHEBI:30839"/>
        <dbReference type="ChEBI" id="CHEBI:30864"/>
        <dbReference type="ChEBI" id="CHEBI:132124"/>
        <dbReference type="EC" id="1.3.5.2"/>
    </reaction>
</comment>
<comment type="caution">
    <text evidence="12">The sequence shown here is derived from an EMBL/GenBank/DDBJ whole genome shotgun (WGS) entry which is preliminary data.</text>
</comment>
<accession>A0A2H9T511</accession>
<keyword evidence="6" id="KW-0285">Flavoprotein</keyword>
<dbReference type="GO" id="GO:0005737">
    <property type="term" value="C:cytoplasm"/>
    <property type="evidence" value="ECO:0007669"/>
    <property type="project" value="InterPro"/>
</dbReference>
<dbReference type="InterPro" id="IPR005719">
    <property type="entry name" value="Dihydroorotate_DH_2"/>
</dbReference>
<dbReference type="GO" id="GO:0106430">
    <property type="term" value="F:dihydroorotate dehydrogenase (quinone) activity"/>
    <property type="evidence" value="ECO:0007669"/>
    <property type="project" value="UniProtKB-EC"/>
</dbReference>
<sequence>MGFNNHGIDCLVNNVKRSHYKGILGISIGKNLTTSVENAKDDYVTCFHRVYNYADYIAFNFSSPNTPGLRTLQFGDALKTLLEALKQEQYQLQQTHGKYVPVTVKIAPDMTQEEVSDVAKILLSQGVDGVIATNTTVSREEIEGHLHAKEAGGLSGAPLSDKSTEVIRLLSCELSGKLPIIGVGGIMDAQSAADKIKAGASLVQLYSGFIFKGPSLIREAAEACYACRKNSHKDSVIDKDATHEKSCSQNCDDTH</sequence>